<keyword evidence="4" id="KW-1133">Transmembrane helix</keyword>
<name>A0A8S2WTI4_9BILA</name>
<evidence type="ECO:0000256" key="6">
    <source>
        <dbReference type="ARBA" id="ARBA00023157"/>
    </source>
</evidence>
<dbReference type="Gene3D" id="4.10.400.10">
    <property type="entry name" value="Low-density Lipoprotein Receptor"/>
    <property type="match status" value="2"/>
</dbReference>
<dbReference type="SUPFAM" id="SSF57424">
    <property type="entry name" value="LDL receptor-like module"/>
    <property type="match status" value="2"/>
</dbReference>
<keyword evidence="5" id="KW-0472">Membrane</keyword>
<evidence type="ECO:0000256" key="2">
    <source>
        <dbReference type="ARBA" id="ARBA00022692"/>
    </source>
</evidence>
<keyword evidence="3" id="KW-0677">Repeat</keyword>
<dbReference type="SMART" id="SM00192">
    <property type="entry name" value="LDLa"/>
    <property type="match status" value="3"/>
</dbReference>
<evidence type="ECO:0000256" key="7">
    <source>
        <dbReference type="PROSITE-ProRule" id="PRU00124"/>
    </source>
</evidence>
<dbReference type="InterPro" id="IPR036055">
    <property type="entry name" value="LDL_receptor-like_sf"/>
</dbReference>
<evidence type="ECO:0000256" key="3">
    <source>
        <dbReference type="ARBA" id="ARBA00022737"/>
    </source>
</evidence>
<evidence type="ECO:0000313" key="9">
    <source>
        <dbReference type="Proteomes" id="UP000681722"/>
    </source>
</evidence>
<dbReference type="GO" id="GO:0005886">
    <property type="term" value="C:plasma membrane"/>
    <property type="evidence" value="ECO:0007669"/>
    <property type="project" value="TreeGrafter"/>
</dbReference>
<accession>A0A8S2WTI4</accession>
<dbReference type="PANTHER" id="PTHR24270">
    <property type="entry name" value="LOW-DENSITY LIPOPROTEIN RECEPTOR-RELATED"/>
    <property type="match status" value="1"/>
</dbReference>
<dbReference type="EMBL" id="CAJOBC010099346">
    <property type="protein sequence ID" value="CAF4460136.1"/>
    <property type="molecule type" value="Genomic_DNA"/>
</dbReference>
<evidence type="ECO:0000256" key="5">
    <source>
        <dbReference type="ARBA" id="ARBA00023136"/>
    </source>
</evidence>
<protein>
    <submittedName>
        <fullName evidence="8">Uncharacterized protein</fullName>
    </submittedName>
</protein>
<comment type="caution">
    <text evidence="8">The sequence shown here is derived from an EMBL/GenBank/DDBJ whole genome shotgun (WGS) entry which is preliminary data.</text>
</comment>
<dbReference type="OrthoDB" id="2019384at2759"/>
<proteinExistence type="predicted"/>
<comment type="subcellular location">
    <subcellularLocation>
        <location evidence="1">Membrane</location>
        <topology evidence="1">Single-pass membrane protein</topology>
    </subcellularLocation>
</comment>
<dbReference type="AlphaFoldDB" id="A0A8S2WTI4"/>
<feature type="non-terminal residue" evidence="8">
    <location>
        <position position="1"/>
    </location>
</feature>
<reference evidence="8" key="1">
    <citation type="submission" date="2021-02" db="EMBL/GenBank/DDBJ databases">
        <authorList>
            <person name="Nowell W R."/>
        </authorList>
    </citation>
    <scope>NUCLEOTIDE SEQUENCE</scope>
</reference>
<feature type="disulfide bond" evidence="7">
    <location>
        <begin position="33"/>
        <end position="51"/>
    </location>
</feature>
<sequence length="555" mass="64949">MLKGKQQCTDGVDEDHCEILEYNECDDKNEYRCSNGICIPQEYFLDGENDCPDASDEKYFVHSAHEIIEIKTIYCPIYSSRFDCDETIAHKSFFSCGDGQFLLEESRFSPTFEFLDEYRRLNCYNYRNINYFCELAAMWTLSNGHCLLNISLEKNPEDMTDDDEKCIFLLRLLLLRKQDELLTYWYEKLISDCQGPLIIDQKRIYYPRGHIITPYILTVYIIYNNGYFNDKKHVALYLIYNGTIKCRGYQAIANHQGALIYNFDYLIKDSLAEEFNFCTSKHVVRNETGPQYDEHCDSNKSFICQNIDRCISHYQYYQCTSGQCIPTDWLLNRIWDCSDASDEIEVHTVIKQSKHNTALQLDIRKKLQSFVIITSLSRFPYNICDHLNEYGCILANVQDPLNFTLNRPCITKSKIGDGQIDCYGGLDERNVLGCGNDINKQRGFDFHCHAEQCIPYKQQCREPCWNGGDKLLCDEIPNFKQHECRKIQSGYPLVAYNESRCDDGIDCKPFGLDQYYCDDSYNIPYRFHSWKKPSTTILHLPIYRSTIANNKKEWS</sequence>
<keyword evidence="6 7" id="KW-1015">Disulfide bond</keyword>
<dbReference type="GO" id="GO:0016192">
    <property type="term" value="P:vesicle-mediated transport"/>
    <property type="evidence" value="ECO:0007669"/>
    <property type="project" value="UniProtKB-ARBA"/>
</dbReference>
<evidence type="ECO:0000256" key="4">
    <source>
        <dbReference type="ARBA" id="ARBA00022989"/>
    </source>
</evidence>
<dbReference type="InterPro" id="IPR002172">
    <property type="entry name" value="LDrepeatLR_classA_rpt"/>
</dbReference>
<dbReference type="Pfam" id="PF00057">
    <property type="entry name" value="Ldl_recept_a"/>
    <property type="match status" value="2"/>
</dbReference>
<dbReference type="CDD" id="cd00112">
    <property type="entry name" value="LDLa"/>
    <property type="match status" value="2"/>
</dbReference>
<keyword evidence="2" id="KW-0812">Transmembrane</keyword>
<dbReference type="PROSITE" id="PS50068">
    <property type="entry name" value="LDLRA_2"/>
    <property type="match status" value="1"/>
</dbReference>
<evidence type="ECO:0000256" key="1">
    <source>
        <dbReference type="ARBA" id="ARBA00004167"/>
    </source>
</evidence>
<evidence type="ECO:0000313" key="8">
    <source>
        <dbReference type="EMBL" id="CAF4460136.1"/>
    </source>
</evidence>
<dbReference type="PRINTS" id="PR00261">
    <property type="entry name" value="LDLRECEPTOR"/>
</dbReference>
<gene>
    <name evidence="8" type="ORF">SRO942_LOCUS42705</name>
</gene>
<dbReference type="InterPro" id="IPR050685">
    <property type="entry name" value="LDLR"/>
</dbReference>
<dbReference type="Proteomes" id="UP000681722">
    <property type="component" value="Unassembled WGS sequence"/>
</dbReference>
<organism evidence="8 9">
    <name type="scientific">Didymodactylos carnosus</name>
    <dbReference type="NCBI Taxonomy" id="1234261"/>
    <lineage>
        <taxon>Eukaryota</taxon>
        <taxon>Metazoa</taxon>
        <taxon>Spiralia</taxon>
        <taxon>Gnathifera</taxon>
        <taxon>Rotifera</taxon>
        <taxon>Eurotatoria</taxon>
        <taxon>Bdelloidea</taxon>
        <taxon>Philodinida</taxon>
        <taxon>Philodinidae</taxon>
        <taxon>Didymodactylos</taxon>
    </lineage>
</organism>
<comment type="caution">
    <text evidence="7">Lacks conserved residue(s) required for the propagation of feature annotation.</text>
</comment>